<reference evidence="4" key="1">
    <citation type="journal article" date="2020" name="Stud. Mycol.">
        <title>101 Dothideomycetes genomes: a test case for predicting lifestyles and emergence of pathogens.</title>
        <authorList>
            <person name="Haridas S."/>
            <person name="Albert R."/>
            <person name="Binder M."/>
            <person name="Bloem J."/>
            <person name="Labutti K."/>
            <person name="Salamov A."/>
            <person name="Andreopoulos B."/>
            <person name="Baker S."/>
            <person name="Barry K."/>
            <person name="Bills G."/>
            <person name="Bluhm B."/>
            <person name="Cannon C."/>
            <person name="Castanera R."/>
            <person name="Culley D."/>
            <person name="Daum C."/>
            <person name="Ezra D."/>
            <person name="Gonzalez J."/>
            <person name="Henrissat B."/>
            <person name="Kuo A."/>
            <person name="Liang C."/>
            <person name="Lipzen A."/>
            <person name="Lutzoni F."/>
            <person name="Magnuson J."/>
            <person name="Mondo S."/>
            <person name="Nolan M."/>
            <person name="Ohm R."/>
            <person name="Pangilinan J."/>
            <person name="Park H.-J."/>
            <person name="Ramirez L."/>
            <person name="Alfaro M."/>
            <person name="Sun H."/>
            <person name="Tritt A."/>
            <person name="Yoshinaga Y."/>
            <person name="Zwiers L.-H."/>
            <person name="Turgeon B."/>
            <person name="Goodwin S."/>
            <person name="Spatafora J."/>
            <person name="Crous P."/>
            <person name="Grigoriev I."/>
        </authorList>
    </citation>
    <scope>NUCLEOTIDE SEQUENCE</scope>
    <source>
        <strain evidence="4">CBS 130266</strain>
    </source>
</reference>
<evidence type="ECO:0000313" key="4">
    <source>
        <dbReference type="EMBL" id="KAF2435530.1"/>
    </source>
</evidence>
<evidence type="ECO:0000259" key="2">
    <source>
        <dbReference type="PROSITE" id="PS50003"/>
    </source>
</evidence>
<comment type="caution">
    <text evidence="4">The sequence shown here is derived from an EMBL/GenBank/DDBJ whole genome shotgun (WGS) entry which is preliminary data.</text>
</comment>
<dbReference type="InterPro" id="IPR011993">
    <property type="entry name" value="PH-like_dom_sf"/>
</dbReference>
<dbReference type="AlphaFoldDB" id="A0A9P4U340"/>
<dbReference type="GO" id="GO:0005737">
    <property type="term" value="C:cytoplasm"/>
    <property type="evidence" value="ECO:0007669"/>
    <property type="project" value="TreeGrafter"/>
</dbReference>
<dbReference type="InterPro" id="IPR000219">
    <property type="entry name" value="DH_dom"/>
</dbReference>
<dbReference type="SUPFAM" id="SSF48065">
    <property type="entry name" value="DBL homology domain (DH-domain)"/>
    <property type="match status" value="1"/>
</dbReference>
<protein>
    <recommendedName>
        <fullName evidence="6">DH domain-containing protein</fullName>
    </recommendedName>
</protein>
<dbReference type="PANTHER" id="PTHR45818">
    <property type="entry name" value="PROTEIN VAV"/>
    <property type="match status" value="1"/>
</dbReference>
<dbReference type="Proteomes" id="UP000800235">
    <property type="component" value="Unassembled WGS sequence"/>
</dbReference>
<evidence type="ECO:0008006" key="6">
    <source>
        <dbReference type="Google" id="ProtNLM"/>
    </source>
</evidence>
<dbReference type="InterPro" id="IPR035899">
    <property type="entry name" value="DBL_dom_sf"/>
</dbReference>
<gene>
    <name evidence="4" type="ORF">EJ08DRAFT_580532</name>
</gene>
<feature type="region of interest" description="Disordered" evidence="1">
    <location>
        <begin position="857"/>
        <end position="899"/>
    </location>
</feature>
<feature type="region of interest" description="Disordered" evidence="1">
    <location>
        <begin position="1"/>
        <end position="96"/>
    </location>
</feature>
<dbReference type="Gene3D" id="1.20.900.10">
    <property type="entry name" value="Dbl homology (DH) domain"/>
    <property type="match status" value="1"/>
</dbReference>
<dbReference type="PROSITE" id="PS50003">
    <property type="entry name" value="PH_DOMAIN"/>
    <property type="match status" value="1"/>
</dbReference>
<feature type="domain" description="PH" evidence="2">
    <location>
        <begin position="466"/>
        <end position="575"/>
    </location>
</feature>
<feature type="compositionally biased region" description="Basic and acidic residues" evidence="1">
    <location>
        <begin position="880"/>
        <end position="889"/>
    </location>
</feature>
<dbReference type="Gene3D" id="2.30.29.30">
    <property type="entry name" value="Pleckstrin-homology domain (PH domain)/Phosphotyrosine-binding domain (PTB)"/>
    <property type="match status" value="1"/>
</dbReference>
<dbReference type="SMART" id="SM00325">
    <property type="entry name" value="RhoGEF"/>
    <property type="match status" value="1"/>
</dbReference>
<dbReference type="Pfam" id="PF00621">
    <property type="entry name" value="RhoGEF"/>
    <property type="match status" value="1"/>
</dbReference>
<feature type="compositionally biased region" description="Basic residues" evidence="1">
    <location>
        <begin position="247"/>
        <end position="257"/>
    </location>
</feature>
<evidence type="ECO:0000259" key="3">
    <source>
        <dbReference type="PROSITE" id="PS50010"/>
    </source>
</evidence>
<dbReference type="GO" id="GO:0005085">
    <property type="term" value="F:guanyl-nucleotide exchange factor activity"/>
    <property type="evidence" value="ECO:0007669"/>
    <property type="project" value="InterPro"/>
</dbReference>
<dbReference type="InterPro" id="IPR001849">
    <property type="entry name" value="PH_domain"/>
</dbReference>
<feature type="domain" description="DH" evidence="3">
    <location>
        <begin position="167"/>
        <end position="427"/>
    </location>
</feature>
<evidence type="ECO:0000256" key="1">
    <source>
        <dbReference type="SAM" id="MobiDB-lite"/>
    </source>
</evidence>
<name>A0A9P4U340_9PEZI</name>
<feature type="region of interest" description="Disordered" evidence="1">
    <location>
        <begin position="247"/>
        <end position="271"/>
    </location>
</feature>
<organism evidence="4 5">
    <name type="scientific">Tothia fuscella</name>
    <dbReference type="NCBI Taxonomy" id="1048955"/>
    <lineage>
        <taxon>Eukaryota</taxon>
        <taxon>Fungi</taxon>
        <taxon>Dikarya</taxon>
        <taxon>Ascomycota</taxon>
        <taxon>Pezizomycotina</taxon>
        <taxon>Dothideomycetes</taxon>
        <taxon>Pleosporomycetidae</taxon>
        <taxon>Venturiales</taxon>
        <taxon>Cylindrosympodiaceae</taxon>
        <taxon>Tothia</taxon>
    </lineage>
</organism>
<accession>A0A9P4U340</accession>
<proteinExistence type="predicted"/>
<keyword evidence="5" id="KW-1185">Reference proteome</keyword>
<dbReference type="PROSITE" id="PS50010">
    <property type="entry name" value="DH_2"/>
    <property type="match status" value="1"/>
</dbReference>
<dbReference type="PANTHER" id="PTHR45818:SF3">
    <property type="entry name" value="PROTEIN VAV"/>
    <property type="match status" value="1"/>
</dbReference>
<sequence>MEATLRKPLNDSFLEDIPDFSEPEDLPNQPSPDKGSDGLPFKRWLSTLRRRNQQKRGTIKTDVGGPEYDDAQTEQFSHTQAQNTSRRPEHRKSLSMTSSLGLITAVRSATGTWANSSIAPRSRRGLMLGHRHSDHGSSAFSAVRMSFDSRVSYEPIMDEKAWARSVQRRKIIEELMESEESYIADMKALVNVYFTLLATAPSLTAQRRKSVQNSVTQIVQLHEELLSELHKIVPNADQRENYVMPRGHARHSKHTRWRSAESAPSPSKHHMGILGRHLRHSVDAVRPVLLPQIGLVMNTSTVLGVAKVFGKFMRRFLAYEAYVAHNTFMDQDASFTSRMIPTWSAIERGVEVLATSTNSINHRDANSRKGLTFSDLLIKPIQRICKYPLFFSDLCKQTPVCDDPVAHAELQKVLFQLQETAEDINEAMDNPTTRQLIETSWLLQDRLVFEGELEFSKPLMLRQLGHVILCGVLHVTYNTVDRVNGQYMICMLYRSSLVVAVPSKDYSDYQVVAVIPLLNGSIEASDNSRGLQCYTAPFTFKLVFEFERRNYEFILSACSEKEEEEWKTHLQARIAAETRDFSDGRANTADLFSMLHLDAKALGAAFEAHGVFTRRKSIHRAATLGPKTSSHQVIIKNTYAQKTGGDEAAVPVGRSQSHLTATSHIPTLAPRRAERIRMEAAMADVWSRDILPYPGMASRRMETHIRASANSVMRKLSMASIASNFTKRSASFTNLSNRDDMRCPSSQRGLPLMPPKLVKRSTGLDKLRVRNPQPAIVDFHSTPAAFLPEDFELKPKQTLLGKRRRMNNRAATADGTGFGITPRQMTPIGAYLCTQGENRVPDDLYAACQVPLPATTIKSERSTESSRAQTEYSIRSRAASRADSEHYDENTSPPFAGHRGPVKARSLLFKFLARVKE</sequence>
<feature type="compositionally biased region" description="Basic residues" evidence="1">
    <location>
        <begin position="48"/>
        <end position="58"/>
    </location>
</feature>
<dbReference type="OrthoDB" id="8059989at2759"/>
<feature type="compositionally biased region" description="Polar residues" evidence="1">
    <location>
        <begin position="73"/>
        <end position="85"/>
    </location>
</feature>
<dbReference type="EMBL" id="MU007013">
    <property type="protein sequence ID" value="KAF2435530.1"/>
    <property type="molecule type" value="Genomic_DNA"/>
</dbReference>
<feature type="compositionally biased region" description="Acidic residues" evidence="1">
    <location>
        <begin position="13"/>
        <end position="25"/>
    </location>
</feature>
<dbReference type="SUPFAM" id="SSF50729">
    <property type="entry name" value="PH domain-like"/>
    <property type="match status" value="1"/>
</dbReference>
<evidence type="ECO:0000313" key="5">
    <source>
        <dbReference type="Proteomes" id="UP000800235"/>
    </source>
</evidence>